<proteinExistence type="predicted"/>
<keyword evidence="3" id="KW-0949">S-adenosyl-L-methionine</keyword>
<dbReference type="Gene3D" id="3.40.50.150">
    <property type="entry name" value="Vaccinia Virus protein VP39"/>
    <property type="match status" value="1"/>
</dbReference>
<dbReference type="Pfam" id="PF01555">
    <property type="entry name" value="N6_N4_Mtase"/>
    <property type="match status" value="1"/>
</dbReference>
<dbReference type="GO" id="GO:0032259">
    <property type="term" value="P:methylation"/>
    <property type="evidence" value="ECO:0007669"/>
    <property type="project" value="UniProtKB-KW"/>
</dbReference>
<evidence type="ECO:0000256" key="4">
    <source>
        <dbReference type="SAM" id="MobiDB-lite"/>
    </source>
</evidence>
<evidence type="ECO:0000256" key="3">
    <source>
        <dbReference type="ARBA" id="ARBA00022691"/>
    </source>
</evidence>
<name>A0A0F9N0I1_9ZZZZ</name>
<accession>A0A0F9N0I1</accession>
<dbReference type="GO" id="GO:0008170">
    <property type="term" value="F:N-methyltransferase activity"/>
    <property type="evidence" value="ECO:0007669"/>
    <property type="project" value="InterPro"/>
</dbReference>
<dbReference type="InterPro" id="IPR029063">
    <property type="entry name" value="SAM-dependent_MTases_sf"/>
</dbReference>
<dbReference type="GO" id="GO:0003677">
    <property type="term" value="F:DNA binding"/>
    <property type="evidence" value="ECO:0007669"/>
    <property type="project" value="InterPro"/>
</dbReference>
<dbReference type="EMBL" id="LAZR01007873">
    <property type="protein sequence ID" value="KKM82365.1"/>
    <property type="molecule type" value="Genomic_DNA"/>
</dbReference>
<gene>
    <name evidence="6" type="ORF">LCGC14_1320380</name>
</gene>
<comment type="caution">
    <text evidence="6">The sequence shown here is derived from an EMBL/GenBank/DDBJ whole genome shotgun (WGS) entry which is preliminary data.</text>
</comment>
<evidence type="ECO:0000256" key="2">
    <source>
        <dbReference type="ARBA" id="ARBA00022679"/>
    </source>
</evidence>
<organism evidence="6">
    <name type="scientific">marine sediment metagenome</name>
    <dbReference type="NCBI Taxonomy" id="412755"/>
    <lineage>
        <taxon>unclassified sequences</taxon>
        <taxon>metagenomes</taxon>
        <taxon>ecological metagenomes</taxon>
    </lineage>
</organism>
<dbReference type="InterPro" id="IPR002295">
    <property type="entry name" value="N4/N6-MTase_EcoPI_Mod-like"/>
</dbReference>
<dbReference type="PRINTS" id="PR00506">
    <property type="entry name" value="D21N6MTFRASE"/>
</dbReference>
<dbReference type="SUPFAM" id="SSF53335">
    <property type="entry name" value="S-adenosyl-L-methionine-dependent methyltransferases"/>
    <property type="match status" value="1"/>
</dbReference>
<feature type="non-terminal residue" evidence="6">
    <location>
        <position position="396"/>
    </location>
</feature>
<dbReference type="InterPro" id="IPR002941">
    <property type="entry name" value="DNA_methylase_N4/N6"/>
</dbReference>
<dbReference type="InterPro" id="IPR015840">
    <property type="entry name" value="DNA_MeTrfase_ParB"/>
</dbReference>
<evidence type="ECO:0000256" key="1">
    <source>
        <dbReference type="ARBA" id="ARBA00022603"/>
    </source>
</evidence>
<feature type="domain" description="DNA methylase N-4/N-6" evidence="5">
    <location>
        <begin position="229"/>
        <end position="396"/>
    </location>
</feature>
<dbReference type="AlphaFoldDB" id="A0A0F9N0I1"/>
<dbReference type="PIRSF" id="PIRSF036758">
    <property type="entry name" value="Aden_M_ParB"/>
    <property type="match status" value="1"/>
</dbReference>
<reference evidence="6" key="1">
    <citation type="journal article" date="2015" name="Nature">
        <title>Complex archaea that bridge the gap between prokaryotes and eukaryotes.</title>
        <authorList>
            <person name="Spang A."/>
            <person name="Saw J.H."/>
            <person name="Jorgensen S.L."/>
            <person name="Zaremba-Niedzwiedzka K."/>
            <person name="Martijn J."/>
            <person name="Lind A.E."/>
            <person name="van Eijk R."/>
            <person name="Schleper C."/>
            <person name="Guy L."/>
            <person name="Ettema T.J."/>
        </authorList>
    </citation>
    <scope>NUCLEOTIDE SEQUENCE</scope>
</reference>
<evidence type="ECO:0000259" key="5">
    <source>
        <dbReference type="Pfam" id="PF01555"/>
    </source>
</evidence>
<protein>
    <recommendedName>
        <fullName evidence="5">DNA methylase N-4/N-6 domain-containing protein</fullName>
    </recommendedName>
</protein>
<sequence length="396" mass="43969">MTDTKLINPDTYHVKSELGRAWLKHDDLAHISLKIRHLAYPVADLIEDPSNVRKHDDTNLEGIRGAYAKYKQRVLLVVNVRTMVVEKGNGSLRTLRLGGFKFAAVLFVNDDPATATGFAIADNRTAETATWDLPALLGQLNSLKEVGHEVPAIDEAFFDELVSIVGDAGFTPGGDEPGEDTEPDAPPIKAKSELGKVYVLGSHRIMCGDSTNREQVDELLAGDKVQQTNTDPPYGVGYTGTQTLERDSIENDNLGEEGMYELWRDALKIACDVSVDGAVCYAFTPLGLEVLWATLKGFRESGFIPKHTLLWVKDTFVLGRCDYHYKHEGVFYGWKPGAGHYFVEDRTQSTVLEYKRPRRNEEHPTMKPVAMIEKLVTNSSKAGWIVYDPFGGSFST</sequence>
<keyword evidence="2" id="KW-0808">Transferase</keyword>
<evidence type="ECO:0000313" key="6">
    <source>
        <dbReference type="EMBL" id="KKM82365.1"/>
    </source>
</evidence>
<feature type="region of interest" description="Disordered" evidence="4">
    <location>
        <begin position="169"/>
        <end position="188"/>
    </location>
</feature>
<keyword evidence="1" id="KW-0489">Methyltransferase</keyword>